<name>A0A1R1Y983_9FUNG</name>
<gene>
    <name evidence="1" type="ORF">AYI70_g2270</name>
</gene>
<proteinExistence type="predicted"/>
<dbReference type="AlphaFoldDB" id="A0A1R1Y983"/>
<dbReference type="Proteomes" id="UP000187283">
    <property type="component" value="Unassembled WGS sequence"/>
</dbReference>
<evidence type="ECO:0000313" key="1">
    <source>
        <dbReference type="EMBL" id="OMJ23414.1"/>
    </source>
</evidence>
<dbReference type="EMBL" id="LSSN01000546">
    <property type="protein sequence ID" value="OMJ23414.1"/>
    <property type="molecule type" value="Genomic_DNA"/>
</dbReference>
<accession>A0A1R1Y983</accession>
<sequence>MPLPGPTFCILAPIFTFGPAWLAGIFISAPCMAAFGMPICEMADGAPTPPAIPAFPDCGGAVSDIITRAKISY</sequence>
<keyword evidence="2" id="KW-1185">Reference proteome</keyword>
<protein>
    <submittedName>
        <fullName evidence="1">Uncharacterized protein</fullName>
    </submittedName>
</protein>
<reference evidence="1 2" key="1">
    <citation type="submission" date="2017-01" db="EMBL/GenBank/DDBJ databases">
        <authorList>
            <person name="Mah S.A."/>
            <person name="Swanson W.J."/>
            <person name="Moy G.W."/>
            <person name="Vacquier V.D."/>
        </authorList>
    </citation>
    <scope>NUCLEOTIDE SEQUENCE [LARGE SCALE GENOMIC DNA]</scope>
    <source>
        <strain evidence="1 2">GSMNP</strain>
    </source>
</reference>
<comment type="caution">
    <text evidence="1">The sequence shown here is derived from an EMBL/GenBank/DDBJ whole genome shotgun (WGS) entry which is preliminary data.</text>
</comment>
<organism evidence="1 2">
    <name type="scientific">Smittium culicis</name>
    <dbReference type="NCBI Taxonomy" id="133412"/>
    <lineage>
        <taxon>Eukaryota</taxon>
        <taxon>Fungi</taxon>
        <taxon>Fungi incertae sedis</taxon>
        <taxon>Zoopagomycota</taxon>
        <taxon>Kickxellomycotina</taxon>
        <taxon>Harpellomycetes</taxon>
        <taxon>Harpellales</taxon>
        <taxon>Legeriomycetaceae</taxon>
        <taxon>Smittium</taxon>
    </lineage>
</organism>
<evidence type="ECO:0000313" key="2">
    <source>
        <dbReference type="Proteomes" id="UP000187283"/>
    </source>
</evidence>